<gene>
    <name evidence="4" type="ORF">AVEN_227774_1</name>
</gene>
<protein>
    <recommendedName>
        <fullName evidence="3">CCHC-type domain-containing protein</fullName>
    </recommendedName>
</protein>
<feature type="domain" description="CCHC-type" evidence="3">
    <location>
        <begin position="112"/>
        <end position="125"/>
    </location>
</feature>
<dbReference type="GO" id="GO:0008270">
    <property type="term" value="F:zinc ion binding"/>
    <property type="evidence" value="ECO:0007669"/>
    <property type="project" value="UniProtKB-KW"/>
</dbReference>
<dbReference type="InterPro" id="IPR001878">
    <property type="entry name" value="Znf_CCHC"/>
</dbReference>
<dbReference type="PROSITE" id="PS50158">
    <property type="entry name" value="ZF_CCHC"/>
    <property type="match status" value="1"/>
</dbReference>
<dbReference type="OrthoDB" id="6434224at2759"/>
<keyword evidence="1" id="KW-0479">Metal-binding</keyword>
<feature type="region of interest" description="Disordered" evidence="2">
    <location>
        <begin position="134"/>
        <end position="156"/>
    </location>
</feature>
<evidence type="ECO:0000256" key="2">
    <source>
        <dbReference type="SAM" id="MobiDB-lite"/>
    </source>
</evidence>
<keyword evidence="5" id="KW-1185">Reference proteome</keyword>
<dbReference type="InterPro" id="IPR036875">
    <property type="entry name" value="Znf_CCHC_sf"/>
</dbReference>
<dbReference type="EMBL" id="BGPR01002952">
    <property type="protein sequence ID" value="GBM81521.1"/>
    <property type="molecule type" value="Genomic_DNA"/>
</dbReference>
<dbReference type="Proteomes" id="UP000499080">
    <property type="component" value="Unassembled WGS sequence"/>
</dbReference>
<evidence type="ECO:0000313" key="4">
    <source>
        <dbReference type="EMBL" id="GBM81521.1"/>
    </source>
</evidence>
<name>A0A4Y2IUG6_ARAVE</name>
<dbReference type="AlphaFoldDB" id="A0A4Y2IUG6"/>
<keyword evidence="1" id="KW-0863">Zinc-finger</keyword>
<organism evidence="4 5">
    <name type="scientific">Araneus ventricosus</name>
    <name type="common">Orbweaver spider</name>
    <name type="synonym">Epeira ventricosa</name>
    <dbReference type="NCBI Taxonomy" id="182803"/>
    <lineage>
        <taxon>Eukaryota</taxon>
        <taxon>Metazoa</taxon>
        <taxon>Ecdysozoa</taxon>
        <taxon>Arthropoda</taxon>
        <taxon>Chelicerata</taxon>
        <taxon>Arachnida</taxon>
        <taxon>Araneae</taxon>
        <taxon>Araneomorphae</taxon>
        <taxon>Entelegynae</taxon>
        <taxon>Araneoidea</taxon>
        <taxon>Araneidae</taxon>
        <taxon>Araneus</taxon>
    </lineage>
</organism>
<dbReference type="Gene3D" id="4.10.60.10">
    <property type="entry name" value="Zinc finger, CCHC-type"/>
    <property type="match status" value="1"/>
</dbReference>
<dbReference type="GO" id="GO:0003676">
    <property type="term" value="F:nucleic acid binding"/>
    <property type="evidence" value="ECO:0007669"/>
    <property type="project" value="InterPro"/>
</dbReference>
<accession>A0A4Y2IUG6</accession>
<evidence type="ECO:0000313" key="5">
    <source>
        <dbReference type="Proteomes" id="UP000499080"/>
    </source>
</evidence>
<evidence type="ECO:0000259" key="3">
    <source>
        <dbReference type="PROSITE" id="PS50158"/>
    </source>
</evidence>
<sequence length="156" mass="17647">MLLSQFMSGLKQAIKAPVIVHGPSSFKEAVEFSIRVEKSQNLVCPNVNAINTSQESELQKRKNQQSECSTKMEILVQQMALLNEQVSKLKGVGENKYPNRQAGPQNNRQIVCFHCRKPGHIKANCWKRARDMQNNVRQGSQQSQNLDSPAREQTLN</sequence>
<keyword evidence="1" id="KW-0862">Zinc</keyword>
<proteinExistence type="predicted"/>
<dbReference type="SMART" id="SM00343">
    <property type="entry name" value="ZnF_C2HC"/>
    <property type="match status" value="1"/>
</dbReference>
<comment type="caution">
    <text evidence="4">The sequence shown here is derived from an EMBL/GenBank/DDBJ whole genome shotgun (WGS) entry which is preliminary data.</text>
</comment>
<dbReference type="SUPFAM" id="SSF57756">
    <property type="entry name" value="Retrovirus zinc finger-like domains"/>
    <property type="match status" value="1"/>
</dbReference>
<evidence type="ECO:0000256" key="1">
    <source>
        <dbReference type="PROSITE-ProRule" id="PRU00047"/>
    </source>
</evidence>
<dbReference type="Pfam" id="PF00098">
    <property type="entry name" value="zf-CCHC"/>
    <property type="match status" value="1"/>
</dbReference>
<reference evidence="4 5" key="1">
    <citation type="journal article" date="2019" name="Sci. Rep.">
        <title>Orb-weaving spider Araneus ventricosus genome elucidates the spidroin gene catalogue.</title>
        <authorList>
            <person name="Kono N."/>
            <person name="Nakamura H."/>
            <person name="Ohtoshi R."/>
            <person name="Moran D.A.P."/>
            <person name="Shinohara A."/>
            <person name="Yoshida Y."/>
            <person name="Fujiwara M."/>
            <person name="Mori M."/>
            <person name="Tomita M."/>
            <person name="Arakawa K."/>
        </authorList>
    </citation>
    <scope>NUCLEOTIDE SEQUENCE [LARGE SCALE GENOMIC DNA]</scope>
</reference>